<keyword evidence="1" id="KW-0472">Membrane</keyword>
<dbReference type="GO" id="GO:0007399">
    <property type="term" value="P:nervous system development"/>
    <property type="evidence" value="ECO:0007669"/>
    <property type="project" value="TreeGrafter"/>
</dbReference>
<dbReference type="Proteomes" id="UP000807504">
    <property type="component" value="Unassembled WGS sequence"/>
</dbReference>
<dbReference type="GO" id="GO:0043005">
    <property type="term" value="C:neuron projection"/>
    <property type="evidence" value="ECO:0007669"/>
    <property type="project" value="TreeGrafter"/>
</dbReference>
<feature type="transmembrane region" description="Helical" evidence="1">
    <location>
        <begin position="190"/>
        <end position="213"/>
    </location>
</feature>
<keyword evidence="1" id="KW-1133">Transmembrane helix</keyword>
<dbReference type="EMBL" id="JABXBU010000030">
    <property type="protein sequence ID" value="KAF8784978.1"/>
    <property type="molecule type" value="Genomic_DNA"/>
</dbReference>
<keyword evidence="1" id="KW-0812">Transmembrane</keyword>
<comment type="caution">
    <text evidence="2">The sequence shown here is derived from an EMBL/GenBank/DDBJ whole genome shotgun (WGS) entry which is preliminary data.</text>
</comment>
<dbReference type="GO" id="GO:0030133">
    <property type="term" value="C:transport vesicle"/>
    <property type="evidence" value="ECO:0007669"/>
    <property type="project" value="InterPro"/>
</dbReference>
<dbReference type="InterPro" id="IPR024883">
    <property type="entry name" value="Neurensin"/>
</dbReference>
<feature type="transmembrane region" description="Helical" evidence="1">
    <location>
        <begin position="132"/>
        <end position="157"/>
    </location>
</feature>
<gene>
    <name evidence="2" type="ORF">HNY73_010581</name>
</gene>
<proteinExistence type="predicted"/>
<name>A0A8T0F3Y5_ARGBR</name>
<dbReference type="GO" id="GO:0043025">
    <property type="term" value="C:neuronal cell body"/>
    <property type="evidence" value="ECO:0007669"/>
    <property type="project" value="TreeGrafter"/>
</dbReference>
<keyword evidence="3" id="KW-1185">Reference proteome</keyword>
<dbReference type="Pfam" id="PF14927">
    <property type="entry name" value="Neurensin"/>
    <property type="match status" value="1"/>
</dbReference>
<dbReference type="PANTHER" id="PTHR14796:SF3">
    <property type="entry name" value="NEURENSIN 1-LIKE-RELATED"/>
    <property type="match status" value="1"/>
</dbReference>
<dbReference type="PANTHER" id="PTHR14796">
    <property type="entry name" value="NEURENSIN 1-RELATED"/>
    <property type="match status" value="1"/>
</dbReference>
<evidence type="ECO:0000313" key="3">
    <source>
        <dbReference type="Proteomes" id="UP000807504"/>
    </source>
</evidence>
<reference evidence="2" key="2">
    <citation type="submission" date="2020-06" db="EMBL/GenBank/DDBJ databases">
        <authorList>
            <person name="Sheffer M."/>
        </authorList>
    </citation>
    <scope>NUCLEOTIDE SEQUENCE</scope>
</reference>
<reference evidence="2" key="1">
    <citation type="journal article" date="2020" name="bioRxiv">
        <title>Chromosome-level reference genome of the European wasp spider Argiope bruennichi: a resource for studies on range expansion and evolutionary adaptation.</title>
        <authorList>
            <person name="Sheffer M.M."/>
            <person name="Hoppe A."/>
            <person name="Krehenwinkel H."/>
            <person name="Uhl G."/>
            <person name="Kuss A.W."/>
            <person name="Jensen L."/>
            <person name="Jensen C."/>
            <person name="Gillespie R.G."/>
            <person name="Hoff K.J."/>
            <person name="Prost S."/>
        </authorList>
    </citation>
    <scope>NUCLEOTIDE SEQUENCE</scope>
</reference>
<protein>
    <recommendedName>
        <fullName evidence="4">Neurensin-1</fullName>
    </recommendedName>
</protein>
<dbReference type="AlphaFoldDB" id="A0A8T0F3Y5"/>
<accession>A0A8T0F3Y5</accession>
<evidence type="ECO:0008006" key="4">
    <source>
        <dbReference type="Google" id="ProtNLM"/>
    </source>
</evidence>
<evidence type="ECO:0000313" key="2">
    <source>
        <dbReference type="EMBL" id="KAF8784978.1"/>
    </source>
</evidence>
<sequence length="282" mass="32076">MNRVRNNQEDSNINVPITKEEKQKILQKSLYKKDITDRMKMKLDSAKLLGEKNLKNEILSDKSNNNDSAVIPMNGMDEFNNEEARPKFFGVRNYLHTFYETINLRNPQMYEDIPDESDTNNDDKKFNPNCKFYWKVGIYLALVIVIVGLILILIGFVTPLHTSGKNKQEEFLVIDKSSTTLNDYMGICRLIGIGMFIVGFSLFLAVVLLAVCFHSNEGNNDSEDEESENVCLSFNMENSYQKEPDESIPVTEESEAVQVIKDTDEAVVTSNGLRAPQNVPPK</sequence>
<evidence type="ECO:0000256" key="1">
    <source>
        <dbReference type="SAM" id="Phobius"/>
    </source>
</evidence>
<organism evidence="2 3">
    <name type="scientific">Argiope bruennichi</name>
    <name type="common">Wasp spider</name>
    <name type="synonym">Aranea bruennichi</name>
    <dbReference type="NCBI Taxonomy" id="94029"/>
    <lineage>
        <taxon>Eukaryota</taxon>
        <taxon>Metazoa</taxon>
        <taxon>Ecdysozoa</taxon>
        <taxon>Arthropoda</taxon>
        <taxon>Chelicerata</taxon>
        <taxon>Arachnida</taxon>
        <taxon>Araneae</taxon>
        <taxon>Araneomorphae</taxon>
        <taxon>Entelegynae</taxon>
        <taxon>Araneoidea</taxon>
        <taxon>Araneidae</taxon>
        <taxon>Argiope</taxon>
    </lineage>
</organism>